<name>A0A0M7B865_9RHOB</name>
<protein>
    <submittedName>
        <fullName evidence="1">Uncharacterized protein</fullName>
    </submittedName>
</protein>
<dbReference type="Proteomes" id="UP000049455">
    <property type="component" value="Unassembled WGS sequence"/>
</dbReference>
<organism evidence="1 2">
    <name type="scientific">Jannaschia seosinensis</name>
    <dbReference type="NCBI Taxonomy" id="313367"/>
    <lineage>
        <taxon>Bacteria</taxon>
        <taxon>Pseudomonadati</taxon>
        <taxon>Pseudomonadota</taxon>
        <taxon>Alphaproteobacteria</taxon>
        <taxon>Rhodobacterales</taxon>
        <taxon>Roseobacteraceae</taxon>
        <taxon>Jannaschia</taxon>
    </lineage>
</organism>
<evidence type="ECO:0000313" key="2">
    <source>
        <dbReference type="Proteomes" id="UP000049455"/>
    </source>
</evidence>
<keyword evidence="2" id="KW-1185">Reference proteome</keyword>
<dbReference type="AlphaFoldDB" id="A0A0M7B865"/>
<sequence>MFLRPVTFPRAAFGVAGNRIVPPLTDIITQRTGLSTIGKHLKNKDIQ</sequence>
<reference evidence="1 2" key="1">
    <citation type="submission" date="2015-09" db="EMBL/GenBank/DDBJ databases">
        <authorList>
            <person name="Jackson K.R."/>
            <person name="Lunt B.L."/>
            <person name="Fisher J.N.B."/>
            <person name="Gardner A.V."/>
            <person name="Bailey M.E."/>
            <person name="Deus L.M."/>
            <person name="Earl A.S."/>
            <person name="Gibby P.D."/>
            <person name="Hartmann K.A."/>
            <person name="Liu J.E."/>
            <person name="Manci A.M."/>
            <person name="Nielsen D.A."/>
            <person name="Solomon M.B."/>
            <person name="Breakwell D.P."/>
            <person name="Burnett S.H."/>
            <person name="Grose J.H."/>
        </authorList>
    </citation>
    <scope>NUCLEOTIDE SEQUENCE [LARGE SCALE GENOMIC DNA]</scope>
    <source>
        <strain evidence="1 2">CECT 7799</strain>
    </source>
</reference>
<gene>
    <name evidence="1" type="ORF">JSE7799_00705</name>
</gene>
<evidence type="ECO:0000313" key="1">
    <source>
        <dbReference type="EMBL" id="CUH25660.1"/>
    </source>
</evidence>
<accession>A0A0M7B865</accession>
<proteinExistence type="predicted"/>
<dbReference type="EMBL" id="CYPR01000043">
    <property type="protein sequence ID" value="CUH25660.1"/>
    <property type="molecule type" value="Genomic_DNA"/>
</dbReference>